<sequence length="86" mass="9320">MISHTDSVLATPDNARGGPAAPICDLPRTRGDHRSVLAMLRFPEGNGWPGRSPKARPTPGQRKGWCAGPTEAGNVFVMFFQTPIYE</sequence>
<dbReference type="EMBL" id="JACHJL010000012">
    <property type="protein sequence ID" value="MBB5937540.1"/>
    <property type="molecule type" value="Genomic_DNA"/>
</dbReference>
<dbReference type="Proteomes" id="UP000588098">
    <property type="component" value="Unassembled WGS sequence"/>
</dbReference>
<accession>A0A7W9QC45</accession>
<evidence type="ECO:0000313" key="2">
    <source>
        <dbReference type="EMBL" id="MBB5937540.1"/>
    </source>
</evidence>
<gene>
    <name evidence="2" type="ORF">FHS42_004621</name>
</gene>
<comment type="caution">
    <text evidence="2">The sequence shown here is derived from an EMBL/GenBank/DDBJ whole genome shotgun (WGS) entry which is preliminary data.</text>
</comment>
<keyword evidence="3" id="KW-1185">Reference proteome</keyword>
<name>A0A7W9QC45_9ACTN</name>
<evidence type="ECO:0000256" key="1">
    <source>
        <dbReference type="SAM" id="MobiDB-lite"/>
    </source>
</evidence>
<dbReference type="AlphaFoldDB" id="A0A7W9QC45"/>
<evidence type="ECO:0000313" key="3">
    <source>
        <dbReference type="Proteomes" id="UP000588098"/>
    </source>
</evidence>
<feature type="region of interest" description="Disordered" evidence="1">
    <location>
        <begin position="42"/>
        <end position="67"/>
    </location>
</feature>
<organism evidence="2 3">
    <name type="scientific">Streptomyces zagrosensis</name>
    <dbReference type="NCBI Taxonomy" id="1042984"/>
    <lineage>
        <taxon>Bacteria</taxon>
        <taxon>Bacillati</taxon>
        <taxon>Actinomycetota</taxon>
        <taxon>Actinomycetes</taxon>
        <taxon>Kitasatosporales</taxon>
        <taxon>Streptomycetaceae</taxon>
        <taxon>Streptomyces</taxon>
    </lineage>
</organism>
<protein>
    <submittedName>
        <fullName evidence="2">Uncharacterized protein</fullName>
    </submittedName>
</protein>
<proteinExistence type="predicted"/>
<feature type="region of interest" description="Disordered" evidence="1">
    <location>
        <begin position="1"/>
        <end position="28"/>
    </location>
</feature>
<reference evidence="2 3" key="1">
    <citation type="submission" date="2020-08" db="EMBL/GenBank/DDBJ databases">
        <title>Genomic Encyclopedia of Type Strains, Phase III (KMG-III): the genomes of soil and plant-associated and newly described type strains.</title>
        <authorList>
            <person name="Whitman W."/>
        </authorList>
    </citation>
    <scope>NUCLEOTIDE SEQUENCE [LARGE SCALE GENOMIC DNA]</scope>
    <source>
        <strain evidence="2 3">CECT 8305</strain>
    </source>
</reference>